<evidence type="ECO:0000259" key="13">
    <source>
        <dbReference type="PROSITE" id="PS50885"/>
    </source>
</evidence>
<dbReference type="CDD" id="cd00075">
    <property type="entry name" value="HATPase"/>
    <property type="match status" value="1"/>
</dbReference>
<dbReference type="PANTHER" id="PTHR45436:SF5">
    <property type="entry name" value="SENSOR HISTIDINE KINASE TRCS"/>
    <property type="match status" value="1"/>
</dbReference>
<dbReference type="Proteomes" id="UP000316095">
    <property type="component" value="Unassembled WGS sequence"/>
</dbReference>
<name>A0A5C5XKF4_9PLAN</name>
<evidence type="ECO:0000256" key="8">
    <source>
        <dbReference type="ARBA" id="ARBA00022989"/>
    </source>
</evidence>
<dbReference type="InterPro" id="IPR036890">
    <property type="entry name" value="HATPase_C_sf"/>
</dbReference>
<dbReference type="InterPro" id="IPR005467">
    <property type="entry name" value="His_kinase_dom"/>
</dbReference>
<dbReference type="GO" id="GO:0016020">
    <property type="term" value="C:membrane"/>
    <property type="evidence" value="ECO:0007669"/>
    <property type="project" value="UniProtKB-SubCell"/>
</dbReference>
<dbReference type="PROSITE" id="PS50109">
    <property type="entry name" value="HIS_KIN"/>
    <property type="match status" value="1"/>
</dbReference>
<feature type="transmembrane region" description="Helical" evidence="11">
    <location>
        <begin position="157"/>
        <end position="178"/>
    </location>
</feature>
<dbReference type="Pfam" id="PF02518">
    <property type="entry name" value="HATPase_c"/>
    <property type="match status" value="1"/>
</dbReference>
<evidence type="ECO:0000259" key="12">
    <source>
        <dbReference type="PROSITE" id="PS50109"/>
    </source>
</evidence>
<dbReference type="EC" id="2.7.13.3" evidence="3"/>
<keyword evidence="9" id="KW-0902">Two-component regulatory system</keyword>
<dbReference type="SUPFAM" id="SSF47384">
    <property type="entry name" value="Homodimeric domain of signal transducing histidine kinase"/>
    <property type="match status" value="1"/>
</dbReference>
<dbReference type="InterPro" id="IPR003594">
    <property type="entry name" value="HATPase_dom"/>
</dbReference>
<proteinExistence type="predicted"/>
<dbReference type="RefSeq" id="WP_146505495.1">
    <property type="nucleotide sequence ID" value="NZ_SJPG01000001.1"/>
</dbReference>
<dbReference type="PANTHER" id="PTHR45436">
    <property type="entry name" value="SENSOR HISTIDINE KINASE YKOH"/>
    <property type="match status" value="1"/>
</dbReference>
<keyword evidence="7 14" id="KW-0418">Kinase</keyword>
<comment type="caution">
    <text evidence="14">The sequence shown here is derived from an EMBL/GenBank/DDBJ whole genome shotgun (WGS) entry which is preliminary data.</text>
</comment>
<dbReference type="PRINTS" id="PR00344">
    <property type="entry name" value="BCTRLSENSOR"/>
</dbReference>
<dbReference type="SMART" id="SM00304">
    <property type="entry name" value="HAMP"/>
    <property type="match status" value="1"/>
</dbReference>
<dbReference type="InterPro" id="IPR003660">
    <property type="entry name" value="HAMP_dom"/>
</dbReference>
<dbReference type="OrthoDB" id="1931120at2"/>
<dbReference type="PROSITE" id="PS50885">
    <property type="entry name" value="HAMP"/>
    <property type="match status" value="1"/>
</dbReference>
<reference evidence="14 15" key="1">
    <citation type="submission" date="2019-02" db="EMBL/GenBank/DDBJ databases">
        <title>Deep-cultivation of Planctomycetes and their phenomic and genomic characterization uncovers novel biology.</title>
        <authorList>
            <person name="Wiegand S."/>
            <person name="Jogler M."/>
            <person name="Boedeker C."/>
            <person name="Pinto D."/>
            <person name="Vollmers J."/>
            <person name="Rivas-Marin E."/>
            <person name="Kohn T."/>
            <person name="Peeters S.H."/>
            <person name="Heuer A."/>
            <person name="Rast P."/>
            <person name="Oberbeckmann S."/>
            <person name="Bunk B."/>
            <person name="Jeske O."/>
            <person name="Meyerdierks A."/>
            <person name="Storesund J.E."/>
            <person name="Kallscheuer N."/>
            <person name="Luecker S."/>
            <person name="Lage O.M."/>
            <person name="Pohl T."/>
            <person name="Merkel B.J."/>
            <person name="Hornburger P."/>
            <person name="Mueller R.-W."/>
            <person name="Bruemmer F."/>
            <person name="Labrenz M."/>
            <person name="Spormann A.M."/>
            <person name="Op Den Camp H."/>
            <person name="Overmann J."/>
            <person name="Amann R."/>
            <person name="Jetten M.S.M."/>
            <person name="Mascher T."/>
            <person name="Medema M.H."/>
            <person name="Devos D.P."/>
            <person name="Kaster A.-K."/>
            <person name="Ovreas L."/>
            <person name="Rohde M."/>
            <person name="Galperin M.Y."/>
            <person name="Jogler C."/>
        </authorList>
    </citation>
    <scope>NUCLEOTIDE SEQUENCE [LARGE SCALE GENOMIC DNA]</scope>
    <source>
        <strain evidence="14 15">Pan54</strain>
    </source>
</reference>
<evidence type="ECO:0000256" key="1">
    <source>
        <dbReference type="ARBA" id="ARBA00000085"/>
    </source>
</evidence>
<evidence type="ECO:0000313" key="14">
    <source>
        <dbReference type="EMBL" id="TWT63706.1"/>
    </source>
</evidence>
<accession>A0A5C5XKF4</accession>
<comment type="catalytic activity">
    <reaction evidence="1">
        <text>ATP + protein L-histidine = ADP + protein N-phospho-L-histidine.</text>
        <dbReference type="EC" id="2.7.13.3"/>
    </reaction>
</comment>
<feature type="transmembrane region" description="Helical" evidence="11">
    <location>
        <begin position="9"/>
        <end position="33"/>
    </location>
</feature>
<dbReference type="InterPro" id="IPR003661">
    <property type="entry name" value="HisK_dim/P_dom"/>
</dbReference>
<dbReference type="GO" id="GO:0000155">
    <property type="term" value="F:phosphorelay sensor kinase activity"/>
    <property type="evidence" value="ECO:0007669"/>
    <property type="project" value="InterPro"/>
</dbReference>
<dbReference type="InterPro" id="IPR036097">
    <property type="entry name" value="HisK_dim/P_sf"/>
</dbReference>
<dbReference type="InterPro" id="IPR050428">
    <property type="entry name" value="TCS_sensor_his_kinase"/>
</dbReference>
<evidence type="ECO:0000256" key="7">
    <source>
        <dbReference type="ARBA" id="ARBA00022777"/>
    </source>
</evidence>
<sequence>MRWPIRNQILLPFLIIQIGTVFVVAISSAWFAVRQVDQEITARMENVLSTLETATYPLTPAILGQLKQFSEADFVVFNQNGDVTGTTLVKADSSSPLLNSQNLSSFNRNSLEKRTLFEFEGRRYFAGLVSKRSSSRTESVLVLYPESEWAVERWQAIFPPVLVGGLLLILTIFASLWISQRIARRIQSAQHQVSRLAGGNYSATPKPVINDELQDLAEDLNQLSVVLDQSMKSIRSSERSSMLAQLSGGLAHQLRNSLTGARVSIQLHQRRCATGNDEAIAVAIRQLTLTEEQIKALLRLTKGESDKPEADLLDQILDDVISLVQPMCEHHKTRFTSERLKIDQIISDANALRGALLNLILNAIEAAGPGGEVSVSTAVDSNSALIEISDNGAGIPEDLIEEIFHPFITTKNEGVGLGLALARQAAQDCGGSLILLQNGKTRFQLKIPL</sequence>
<organism evidence="14 15">
    <name type="scientific">Rubinisphaera italica</name>
    <dbReference type="NCBI Taxonomy" id="2527969"/>
    <lineage>
        <taxon>Bacteria</taxon>
        <taxon>Pseudomonadati</taxon>
        <taxon>Planctomycetota</taxon>
        <taxon>Planctomycetia</taxon>
        <taxon>Planctomycetales</taxon>
        <taxon>Planctomycetaceae</taxon>
        <taxon>Rubinisphaera</taxon>
    </lineage>
</organism>
<evidence type="ECO:0000256" key="10">
    <source>
        <dbReference type="ARBA" id="ARBA00023136"/>
    </source>
</evidence>
<evidence type="ECO:0000256" key="9">
    <source>
        <dbReference type="ARBA" id="ARBA00023012"/>
    </source>
</evidence>
<dbReference type="SMART" id="SM00388">
    <property type="entry name" value="HisKA"/>
    <property type="match status" value="1"/>
</dbReference>
<evidence type="ECO:0000256" key="5">
    <source>
        <dbReference type="ARBA" id="ARBA00022679"/>
    </source>
</evidence>
<evidence type="ECO:0000256" key="2">
    <source>
        <dbReference type="ARBA" id="ARBA00004370"/>
    </source>
</evidence>
<feature type="domain" description="Histidine kinase" evidence="12">
    <location>
        <begin position="249"/>
        <end position="449"/>
    </location>
</feature>
<evidence type="ECO:0000256" key="4">
    <source>
        <dbReference type="ARBA" id="ARBA00022553"/>
    </source>
</evidence>
<dbReference type="EMBL" id="SJPG01000001">
    <property type="protein sequence ID" value="TWT63706.1"/>
    <property type="molecule type" value="Genomic_DNA"/>
</dbReference>
<keyword evidence="10 11" id="KW-0472">Membrane</keyword>
<evidence type="ECO:0000256" key="3">
    <source>
        <dbReference type="ARBA" id="ARBA00012438"/>
    </source>
</evidence>
<evidence type="ECO:0000256" key="6">
    <source>
        <dbReference type="ARBA" id="ARBA00022692"/>
    </source>
</evidence>
<dbReference type="Gene3D" id="3.30.565.10">
    <property type="entry name" value="Histidine kinase-like ATPase, C-terminal domain"/>
    <property type="match status" value="1"/>
</dbReference>
<evidence type="ECO:0000256" key="11">
    <source>
        <dbReference type="SAM" id="Phobius"/>
    </source>
</evidence>
<feature type="domain" description="HAMP" evidence="13">
    <location>
        <begin position="180"/>
        <end position="232"/>
    </location>
</feature>
<dbReference type="InterPro" id="IPR004358">
    <property type="entry name" value="Sig_transdc_His_kin-like_C"/>
</dbReference>
<evidence type="ECO:0000313" key="15">
    <source>
        <dbReference type="Proteomes" id="UP000316095"/>
    </source>
</evidence>
<keyword evidence="15" id="KW-1185">Reference proteome</keyword>
<gene>
    <name evidence="14" type="primary">kinA_3</name>
    <name evidence="14" type="ORF">Pan54_44640</name>
</gene>
<dbReference type="Gene3D" id="6.10.340.10">
    <property type="match status" value="1"/>
</dbReference>
<dbReference type="SMART" id="SM00387">
    <property type="entry name" value="HATPase_c"/>
    <property type="match status" value="1"/>
</dbReference>
<keyword evidence="6 11" id="KW-0812">Transmembrane</keyword>
<comment type="subcellular location">
    <subcellularLocation>
        <location evidence="2">Membrane</location>
    </subcellularLocation>
</comment>
<protein>
    <recommendedName>
        <fullName evidence="3">histidine kinase</fullName>
        <ecNumber evidence="3">2.7.13.3</ecNumber>
    </recommendedName>
</protein>
<keyword evidence="5 14" id="KW-0808">Transferase</keyword>
<keyword evidence="8 11" id="KW-1133">Transmembrane helix</keyword>
<dbReference type="AlphaFoldDB" id="A0A5C5XKF4"/>
<dbReference type="SUPFAM" id="SSF55874">
    <property type="entry name" value="ATPase domain of HSP90 chaperone/DNA topoisomerase II/histidine kinase"/>
    <property type="match status" value="1"/>
</dbReference>
<keyword evidence="4" id="KW-0597">Phosphoprotein</keyword>